<dbReference type="EMBL" id="KV878136">
    <property type="protein sequence ID" value="OJJ07048.1"/>
    <property type="molecule type" value="Genomic_DNA"/>
</dbReference>
<accession>A0A1L9PZU9</accession>
<dbReference type="GeneID" id="63729057"/>
<dbReference type="Proteomes" id="UP000184073">
    <property type="component" value="Unassembled WGS sequence"/>
</dbReference>
<protein>
    <recommendedName>
        <fullName evidence="4">Secreted protein</fullName>
    </recommendedName>
</protein>
<keyword evidence="1" id="KW-0732">Signal</keyword>
<feature type="chain" id="PRO_5009887337" description="Secreted protein" evidence="1">
    <location>
        <begin position="31"/>
        <end position="105"/>
    </location>
</feature>
<feature type="signal peptide" evidence="1">
    <location>
        <begin position="1"/>
        <end position="30"/>
    </location>
</feature>
<evidence type="ECO:0008006" key="4">
    <source>
        <dbReference type="Google" id="ProtNLM"/>
    </source>
</evidence>
<organism evidence="2 3">
    <name type="scientific">Aspergillus versicolor CBS 583.65</name>
    <dbReference type="NCBI Taxonomy" id="1036611"/>
    <lineage>
        <taxon>Eukaryota</taxon>
        <taxon>Fungi</taxon>
        <taxon>Dikarya</taxon>
        <taxon>Ascomycota</taxon>
        <taxon>Pezizomycotina</taxon>
        <taxon>Eurotiomycetes</taxon>
        <taxon>Eurotiomycetidae</taxon>
        <taxon>Eurotiales</taxon>
        <taxon>Aspergillaceae</taxon>
        <taxon>Aspergillus</taxon>
        <taxon>Aspergillus subgen. Nidulantes</taxon>
    </lineage>
</organism>
<dbReference type="RefSeq" id="XP_040672810.1">
    <property type="nucleotide sequence ID" value="XM_040813546.1"/>
</dbReference>
<keyword evidence="3" id="KW-1185">Reference proteome</keyword>
<name>A0A1L9PZU9_ASPVE</name>
<dbReference type="VEuPathDB" id="FungiDB:ASPVEDRAFT_46425"/>
<evidence type="ECO:0000256" key="1">
    <source>
        <dbReference type="SAM" id="SignalP"/>
    </source>
</evidence>
<gene>
    <name evidence="2" type="ORF">ASPVEDRAFT_46425</name>
</gene>
<dbReference type="AlphaFoldDB" id="A0A1L9PZU9"/>
<reference evidence="3" key="1">
    <citation type="journal article" date="2017" name="Genome Biol.">
        <title>Comparative genomics reveals high biological diversity and specific adaptations in the industrially and medically important fungal genus Aspergillus.</title>
        <authorList>
            <person name="de Vries R.P."/>
            <person name="Riley R."/>
            <person name="Wiebenga A."/>
            <person name="Aguilar-Osorio G."/>
            <person name="Amillis S."/>
            <person name="Uchima C.A."/>
            <person name="Anderluh G."/>
            <person name="Asadollahi M."/>
            <person name="Askin M."/>
            <person name="Barry K."/>
            <person name="Battaglia E."/>
            <person name="Bayram O."/>
            <person name="Benocci T."/>
            <person name="Braus-Stromeyer S.A."/>
            <person name="Caldana C."/>
            <person name="Canovas D."/>
            <person name="Cerqueira G.C."/>
            <person name="Chen F."/>
            <person name="Chen W."/>
            <person name="Choi C."/>
            <person name="Clum A."/>
            <person name="Dos Santos R.A."/>
            <person name="Damasio A.R."/>
            <person name="Diallinas G."/>
            <person name="Emri T."/>
            <person name="Fekete E."/>
            <person name="Flipphi M."/>
            <person name="Freyberg S."/>
            <person name="Gallo A."/>
            <person name="Gournas C."/>
            <person name="Habgood R."/>
            <person name="Hainaut M."/>
            <person name="Harispe M.L."/>
            <person name="Henrissat B."/>
            <person name="Hilden K.S."/>
            <person name="Hope R."/>
            <person name="Hossain A."/>
            <person name="Karabika E."/>
            <person name="Karaffa L."/>
            <person name="Karanyi Z."/>
            <person name="Krasevec N."/>
            <person name="Kuo A."/>
            <person name="Kusch H."/>
            <person name="LaButti K."/>
            <person name="Lagendijk E.L."/>
            <person name="Lapidus A."/>
            <person name="Levasseur A."/>
            <person name="Lindquist E."/>
            <person name="Lipzen A."/>
            <person name="Logrieco A.F."/>
            <person name="MacCabe A."/>
            <person name="Maekelae M.R."/>
            <person name="Malavazi I."/>
            <person name="Melin P."/>
            <person name="Meyer V."/>
            <person name="Mielnichuk N."/>
            <person name="Miskei M."/>
            <person name="Molnar A.P."/>
            <person name="Mule G."/>
            <person name="Ngan C.Y."/>
            <person name="Orejas M."/>
            <person name="Orosz E."/>
            <person name="Ouedraogo J.P."/>
            <person name="Overkamp K.M."/>
            <person name="Park H.-S."/>
            <person name="Perrone G."/>
            <person name="Piumi F."/>
            <person name="Punt P.J."/>
            <person name="Ram A.F."/>
            <person name="Ramon A."/>
            <person name="Rauscher S."/>
            <person name="Record E."/>
            <person name="Riano-Pachon D.M."/>
            <person name="Robert V."/>
            <person name="Roehrig J."/>
            <person name="Ruller R."/>
            <person name="Salamov A."/>
            <person name="Salih N.S."/>
            <person name="Samson R.A."/>
            <person name="Sandor E."/>
            <person name="Sanguinetti M."/>
            <person name="Schuetze T."/>
            <person name="Sepcic K."/>
            <person name="Shelest E."/>
            <person name="Sherlock G."/>
            <person name="Sophianopoulou V."/>
            <person name="Squina F.M."/>
            <person name="Sun H."/>
            <person name="Susca A."/>
            <person name="Todd R.B."/>
            <person name="Tsang A."/>
            <person name="Unkles S.E."/>
            <person name="van de Wiele N."/>
            <person name="van Rossen-Uffink D."/>
            <person name="Oliveira J.V."/>
            <person name="Vesth T.C."/>
            <person name="Visser J."/>
            <person name="Yu J.-H."/>
            <person name="Zhou M."/>
            <person name="Andersen M.R."/>
            <person name="Archer D.B."/>
            <person name="Baker S.E."/>
            <person name="Benoit I."/>
            <person name="Brakhage A.A."/>
            <person name="Braus G.H."/>
            <person name="Fischer R."/>
            <person name="Frisvad J.C."/>
            <person name="Goldman G.H."/>
            <person name="Houbraken J."/>
            <person name="Oakley B."/>
            <person name="Pocsi I."/>
            <person name="Scazzocchio C."/>
            <person name="Seiboth B."/>
            <person name="vanKuyk P.A."/>
            <person name="Wortman J."/>
            <person name="Dyer P.S."/>
            <person name="Grigoriev I.V."/>
        </authorList>
    </citation>
    <scope>NUCLEOTIDE SEQUENCE [LARGE SCALE GENOMIC DNA]</scope>
    <source>
        <strain evidence="3">CBS 583.65</strain>
    </source>
</reference>
<evidence type="ECO:0000313" key="3">
    <source>
        <dbReference type="Proteomes" id="UP000184073"/>
    </source>
</evidence>
<evidence type="ECO:0000313" key="2">
    <source>
        <dbReference type="EMBL" id="OJJ07048.1"/>
    </source>
</evidence>
<sequence>MPWKRRLEHRHTHALQLRSPLLLVLPVSTAEPPQISRQIRGDQLDSHVNSPGLDSRSICPLPASPSSFPQFSFVNCRIFQGKPDPHMVSLNRRRYRTVCDPAQAV</sequence>
<proteinExistence type="predicted"/>